<gene>
    <name evidence="2" type="ORF">H312_03073</name>
</gene>
<dbReference type="HOGENOM" id="CLU_3142736_0_0_1"/>
<organism evidence="2 3">
    <name type="scientific">Anncaliia algerae PRA339</name>
    <dbReference type="NCBI Taxonomy" id="1288291"/>
    <lineage>
        <taxon>Eukaryota</taxon>
        <taxon>Fungi</taxon>
        <taxon>Fungi incertae sedis</taxon>
        <taxon>Microsporidia</taxon>
        <taxon>Tubulinosematoidea</taxon>
        <taxon>Tubulinosematidae</taxon>
        <taxon>Anncaliia</taxon>
    </lineage>
</organism>
<evidence type="ECO:0000313" key="3">
    <source>
        <dbReference type="Proteomes" id="UP000030655"/>
    </source>
</evidence>
<reference evidence="2 3" key="2">
    <citation type="submission" date="2014-03" db="EMBL/GenBank/DDBJ databases">
        <title>The Genome Sequence of Anncaliia algerae insect isolate PRA339.</title>
        <authorList>
            <consortium name="The Broad Institute Genome Sequencing Platform"/>
            <consortium name="The Broad Institute Genome Sequencing Center for Infectious Disease"/>
            <person name="Cuomo C."/>
            <person name="Becnel J."/>
            <person name="Sanscrainte N."/>
            <person name="Walker B."/>
            <person name="Young S.K."/>
            <person name="Zeng Q."/>
            <person name="Gargeya S."/>
            <person name="Fitzgerald M."/>
            <person name="Haas B."/>
            <person name="Abouelleil A."/>
            <person name="Alvarado L."/>
            <person name="Arachchi H.M."/>
            <person name="Berlin A.M."/>
            <person name="Chapman S.B."/>
            <person name="Dewar J."/>
            <person name="Goldberg J."/>
            <person name="Griggs A."/>
            <person name="Gujja S."/>
            <person name="Hansen M."/>
            <person name="Howarth C."/>
            <person name="Imamovic A."/>
            <person name="Larimer J."/>
            <person name="McCowan C."/>
            <person name="Murphy C."/>
            <person name="Neiman D."/>
            <person name="Pearson M."/>
            <person name="Priest M."/>
            <person name="Roberts A."/>
            <person name="Saif S."/>
            <person name="Shea T."/>
            <person name="Sisk P."/>
            <person name="Sykes S."/>
            <person name="Wortman J."/>
            <person name="Nusbaum C."/>
            <person name="Birren B."/>
        </authorList>
    </citation>
    <scope>NUCLEOTIDE SEQUENCE [LARGE SCALE GENOMIC DNA]</scope>
    <source>
        <strain evidence="2 3">PRA339</strain>
    </source>
</reference>
<accession>A0A059EXE5</accession>
<evidence type="ECO:0000256" key="1">
    <source>
        <dbReference type="SAM" id="MobiDB-lite"/>
    </source>
</evidence>
<feature type="region of interest" description="Disordered" evidence="1">
    <location>
        <begin position="1"/>
        <end position="22"/>
    </location>
</feature>
<dbReference type="VEuPathDB" id="MicrosporidiaDB:H312_03073"/>
<reference evidence="3" key="1">
    <citation type="submission" date="2013-02" db="EMBL/GenBank/DDBJ databases">
        <authorList>
            <consortium name="The Broad Institute Genome Sequencing Platform"/>
            <person name="Cuomo C."/>
            <person name="Becnel J."/>
            <person name="Sanscrainte N."/>
            <person name="Walker B."/>
            <person name="Young S.K."/>
            <person name="Zeng Q."/>
            <person name="Gargeya S."/>
            <person name="Fitzgerald M."/>
            <person name="Haas B."/>
            <person name="Abouelleil A."/>
            <person name="Alvarado L."/>
            <person name="Arachchi H.M."/>
            <person name="Berlin A.M."/>
            <person name="Chapman S.B."/>
            <person name="Dewar J."/>
            <person name="Goldberg J."/>
            <person name="Griggs A."/>
            <person name="Gujja S."/>
            <person name="Hansen M."/>
            <person name="Howarth C."/>
            <person name="Imamovic A."/>
            <person name="Larimer J."/>
            <person name="McCowan C."/>
            <person name="Murphy C."/>
            <person name="Neiman D."/>
            <person name="Pearson M."/>
            <person name="Priest M."/>
            <person name="Roberts A."/>
            <person name="Saif S."/>
            <person name="Shea T."/>
            <person name="Sisk P."/>
            <person name="Sykes S."/>
            <person name="Wortman J."/>
            <person name="Nusbaum C."/>
            <person name="Birren B."/>
        </authorList>
    </citation>
    <scope>NUCLEOTIDE SEQUENCE [LARGE SCALE GENOMIC DNA]</scope>
    <source>
        <strain evidence="3">PRA339</strain>
    </source>
</reference>
<dbReference type="AlphaFoldDB" id="A0A059EXE5"/>
<sequence length="49" mass="5520">MVRISQAISGGSVPEEKMTIRGPEITVEMDETKLGKRKCHRGHRVEGVW</sequence>
<proteinExistence type="predicted"/>
<evidence type="ECO:0000313" key="2">
    <source>
        <dbReference type="EMBL" id="KCZ79532.1"/>
    </source>
</evidence>
<protein>
    <submittedName>
        <fullName evidence="2">Uncharacterized protein</fullName>
    </submittedName>
</protein>
<keyword evidence="3" id="KW-1185">Reference proteome</keyword>
<dbReference type="OrthoDB" id="424490at2759"/>
<name>A0A059EXE5_9MICR</name>
<dbReference type="EMBL" id="KK365260">
    <property type="protein sequence ID" value="KCZ79532.1"/>
    <property type="molecule type" value="Genomic_DNA"/>
</dbReference>
<dbReference type="Proteomes" id="UP000030655">
    <property type="component" value="Unassembled WGS sequence"/>
</dbReference>